<evidence type="ECO:0000256" key="1">
    <source>
        <dbReference type="SAM" id="SignalP"/>
    </source>
</evidence>
<evidence type="ECO:0000313" key="3">
    <source>
        <dbReference type="Proteomes" id="UP000235533"/>
    </source>
</evidence>
<comment type="caution">
    <text evidence="2">The sequence shown here is derived from an EMBL/GenBank/DDBJ whole genome shotgun (WGS) entry which is preliminary data.</text>
</comment>
<feature type="signal peptide" evidence="1">
    <location>
        <begin position="1"/>
        <end position="19"/>
    </location>
</feature>
<proteinExistence type="predicted"/>
<protein>
    <recommendedName>
        <fullName evidence="4">Murein transglycosylase</fullName>
    </recommendedName>
</protein>
<reference evidence="3" key="1">
    <citation type="submission" date="2016-07" db="EMBL/GenBank/DDBJ databases">
        <title>Nontailed viruses are major unrecognized killers of bacteria in the ocean.</title>
        <authorList>
            <person name="Kauffman K."/>
            <person name="Hussain F."/>
            <person name="Yang J."/>
            <person name="Arevalo P."/>
            <person name="Brown J."/>
            <person name="Cutler M."/>
            <person name="Kelly L."/>
            <person name="Polz M.F."/>
        </authorList>
    </citation>
    <scope>NUCLEOTIDE SEQUENCE [LARGE SCALE GENOMIC DNA]</scope>
    <source>
        <strain evidence="3">10N.261.48.B5</strain>
    </source>
</reference>
<feature type="chain" id="PRO_5014646567" description="Murein transglycosylase" evidence="1">
    <location>
        <begin position="20"/>
        <end position="335"/>
    </location>
</feature>
<dbReference type="Gene3D" id="2.60.120.1600">
    <property type="match status" value="1"/>
</dbReference>
<evidence type="ECO:0000313" key="2">
    <source>
        <dbReference type="EMBL" id="PMM54856.1"/>
    </source>
</evidence>
<evidence type="ECO:0008006" key="4">
    <source>
        <dbReference type="Google" id="ProtNLM"/>
    </source>
</evidence>
<accession>A0A2N7JRA2</accession>
<dbReference type="AlphaFoldDB" id="A0A2N7JRA2"/>
<name>A0A2N7JRA2_VIBSP</name>
<organism evidence="2 3">
    <name type="scientific">Vibrio splendidus</name>
    <dbReference type="NCBI Taxonomy" id="29497"/>
    <lineage>
        <taxon>Bacteria</taxon>
        <taxon>Pseudomonadati</taxon>
        <taxon>Pseudomonadota</taxon>
        <taxon>Gammaproteobacteria</taxon>
        <taxon>Vibrionales</taxon>
        <taxon>Vibrionaceae</taxon>
        <taxon>Vibrio</taxon>
    </lineage>
</organism>
<dbReference type="Proteomes" id="UP000235533">
    <property type="component" value="Unassembled WGS sequence"/>
</dbReference>
<keyword evidence="1" id="KW-0732">Signal</keyword>
<dbReference type="SUPFAM" id="SSF160935">
    <property type="entry name" value="VPA0735-like"/>
    <property type="match status" value="1"/>
</dbReference>
<sequence length="335" mass="36681">MKKTLLTIVIASVSTMAFADSTIVTPSNFAHAETVHYFNLQLDEVGVNEWKMEREPVNMHNQTIIRSNIDLLYQTAVVDAKGGATITVLESDVYQIAQIIDENHYIVDAIYPGESKTITPDMLTTGQHFYILKRTAIDAGIEEAHRLQNETLIEAASATPYKGKAYDVESLDVVRSELEKQGPNTIYALGFGRPEQVQEPHFTVAAATGWGGLSGDHAQYLLANGTGDITKCGAITMEVPPLDFENGGYFSVIQYDSQGWIDVEKAGYSASEMTPNADGSYTFHLSNGSCADKPNHIEVADDGYYWGVRLYKPTNAAALTDYIKALHAKGITVVN</sequence>
<dbReference type="EMBL" id="MCZF01000107">
    <property type="protein sequence ID" value="PMM54856.1"/>
    <property type="molecule type" value="Genomic_DNA"/>
</dbReference>
<gene>
    <name evidence="2" type="ORF">BCT54_22830</name>
</gene>
<dbReference type="RefSeq" id="WP_102552342.1">
    <property type="nucleotide sequence ID" value="NZ_MCZF01000107.1"/>
</dbReference>